<evidence type="ECO:0000313" key="3">
    <source>
        <dbReference type="Proteomes" id="UP000503336"/>
    </source>
</evidence>
<feature type="domain" description="Flagellin C-terminal" evidence="1">
    <location>
        <begin position="257"/>
        <end position="335"/>
    </location>
</feature>
<dbReference type="RefSeq" id="WP_165097235.1">
    <property type="nucleotide sequence ID" value="NZ_CP049056.1"/>
</dbReference>
<dbReference type="Gene3D" id="1.20.1330.10">
    <property type="entry name" value="f41 fragment of flagellin, N-terminal domain"/>
    <property type="match status" value="1"/>
</dbReference>
<dbReference type="KEGG" id="hdh:G5B40_07915"/>
<dbReference type="EMBL" id="CP049056">
    <property type="protein sequence ID" value="QIE55389.1"/>
    <property type="molecule type" value="Genomic_DNA"/>
</dbReference>
<dbReference type="AlphaFoldDB" id="A0A7L5C0M0"/>
<dbReference type="SUPFAM" id="SSF64518">
    <property type="entry name" value="Phase 1 flagellin"/>
    <property type="match status" value="1"/>
</dbReference>
<protein>
    <recommendedName>
        <fullName evidence="1">Flagellin C-terminal domain-containing protein</fullName>
    </recommendedName>
</protein>
<reference evidence="2 3" key="1">
    <citation type="submission" date="2020-02" db="EMBL/GenBank/DDBJ databases">
        <title>complete genome sequence of Rhodobacteraceae bacterium.</title>
        <authorList>
            <person name="Park J."/>
            <person name="Kim Y.-S."/>
            <person name="Kim K.-H."/>
        </authorList>
    </citation>
    <scope>NUCLEOTIDE SEQUENCE [LARGE SCALE GENOMIC DNA]</scope>
    <source>
        <strain evidence="2 3">RR4-56</strain>
    </source>
</reference>
<proteinExistence type="predicted"/>
<accession>A0A7L5C0M0</accession>
<evidence type="ECO:0000259" key="1">
    <source>
        <dbReference type="Pfam" id="PF00700"/>
    </source>
</evidence>
<dbReference type="Pfam" id="PF00700">
    <property type="entry name" value="Flagellin_C"/>
    <property type="match status" value="1"/>
</dbReference>
<sequence>MYATGTPDLMSNLRSARLLAQVQTDFARASEEVTTGRKADVIEASGGDPIKLYALERELALNAERAISIDVAIGRIGATQTALERLQNATGTVGVRLAAAVSIGDVASAEQEAGAARGAFEEAVSALNTRFGDRMLFSGAATDGAALAPGDEILAQIAARVAPATDAAGAIAAVDDYFSDPAGFAATGYLGSLTDAAAAEVETGQRVDFALRADREEIVQALTALALGVIGVEGGYPGATNENRMIVMGEAAQRGLSAIDEVVSLRGEIGIAEARLETAKIRISSERTFLQESRNAVIAKDPFEAAVAFTSLETQLETILSVTARLSSLNLTNFL</sequence>
<dbReference type="Proteomes" id="UP000503336">
    <property type="component" value="Chromosome"/>
</dbReference>
<dbReference type="InterPro" id="IPR046358">
    <property type="entry name" value="Flagellin_C"/>
</dbReference>
<gene>
    <name evidence="2" type="ORF">G5B40_07915</name>
</gene>
<evidence type="ECO:0000313" key="2">
    <source>
        <dbReference type="EMBL" id="QIE55389.1"/>
    </source>
</evidence>
<organism evidence="2 3">
    <name type="scientific">Pikeienuella piscinae</name>
    <dbReference type="NCBI Taxonomy" id="2748098"/>
    <lineage>
        <taxon>Bacteria</taxon>
        <taxon>Pseudomonadati</taxon>
        <taxon>Pseudomonadota</taxon>
        <taxon>Alphaproteobacteria</taxon>
        <taxon>Rhodobacterales</taxon>
        <taxon>Paracoccaceae</taxon>
        <taxon>Pikeienuella</taxon>
    </lineage>
</organism>
<keyword evidence="3" id="KW-1185">Reference proteome</keyword>
<name>A0A7L5C0M0_9RHOB</name>